<dbReference type="EMBL" id="RWHX01000037">
    <property type="protein sequence ID" value="RSK77678.1"/>
    <property type="molecule type" value="Genomic_DNA"/>
</dbReference>
<evidence type="ECO:0000256" key="1">
    <source>
        <dbReference type="ARBA" id="ARBA00022491"/>
    </source>
</evidence>
<dbReference type="RefSeq" id="WP_042112964.1">
    <property type="nucleotide sequence ID" value="NZ_CABPSX010000006.1"/>
</dbReference>
<dbReference type="KEGG" id="papi:SG18_05150"/>
<dbReference type="STRING" id="93218.XM39_05150"/>
<evidence type="ECO:0000313" key="9">
    <source>
        <dbReference type="Proteomes" id="UP000270216"/>
    </source>
</evidence>
<sequence length="193" mass="21423">MSGRPREFDDAAVIDAAMDVFWTYGYEGTSAQALVECTGLGRGSLYNAFGSKLNLYHEALERYQSLGLQTQADILNGPGLVKDRLRILMQKGIDEDLDPEKQRGCMSLFAALERGAKDPKVRQISQAYFNRIEQVLVHLIAVGQHNGELTAERSPVVVARTFLSSYYGLRALGRTVCDRTFLESIMEGTLAQL</sequence>
<reference evidence="8 10" key="2">
    <citation type="submission" date="2019-08" db="EMBL/GenBank/DDBJ databases">
        <authorList>
            <person name="Peeters C."/>
        </authorList>
    </citation>
    <scope>NUCLEOTIDE SEQUENCE [LARGE SCALE GENOMIC DNA]</scope>
    <source>
        <strain evidence="8 10">LMG 18089</strain>
    </source>
</reference>
<dbReference type="OrthoDB" id="270177at2"/>
<protein>
    <submittedName>
        <fullName evidence="8">TetR family transcriptional regulator</fullName>
    </submittedName>
    <submittedName>
        <fullName evidence="7">TetR/AcrR family transcriptional regulator</fullName>
    </submittedName>
</protein>
<dbReference type="InterPro" id="IPR011075">
    <property type="entry name" value="TetR_C"/>
</dbReference>
<evidence type="ECO:0000256" key="3">
    <source>
        <dbReference type="ARBA" id="ARBA00023125"/>
    </source>
</evidence>
<dbReference type="InterPro" id="IPR009057">
    <property type="entry name" value="Homeodomain-like_sf"/>
</dbReference>
<dbReference type="Pfam" id="PF00440">
    <property type="entry name" value="TetR_N"/>
    <property type="match status" value="1"/>
</dbReference>
<evidence type="ECO:0000256" key="4">
    <source>
        <dbReference type="ARBA" id="ARBA00023163"/>
    </source>
</evidence>
<dbReference type="PROSITE" id="PS01081">
    <property type="entry name" value="HTH_TETR_1"/>
    <property type="match status" value="1"/>
</dbReference>
<dbReference type="InterPro" id="IPR036271">
    <property type="entry name" value="Tet_transcr_reg_TetR-rel_C_sf"/>
</dbReference>
<dbReference type="Gene3D" id="1.10.357.10">
    <property type="entry name" value="Tetracycline Repressor, domain 2"/>
    <property type="match status" value="1"/>
</dbReference>
<evidence type="ECO:0000313" key="10">
    <source>
        <dbReference type="Proteomes" id="UP000364291"/>
    </source>
</evidence>
<dbReference type="EMBL" id="CABPSX010000006">
    <property type="protein sequence ID" value="VVG72215.1"/>
    <property type="molecule type" value="Genomic_DNA"/>
</dbReference>
<dbReference type="PANTHER" id="PTHR47506:SF1">
    <property type="entry name" value="HTH-TYPE TRANSCRIPTIONAL REGULATOR YJDC"/>
    <property type="match status" value="1"/>
</dbReference>
<reference evidence="7 9" key="1">
    <citation type="submission" date="2018-12" db="EMBL/GenBank/DDBJ databases">
        <title>Whole genome sequence of a Pandoraea apista isolate from a patient with cystic fibrosis.</title>
        <authorList>
            <person name="Kenna D.T."/>
            <person name="Turton J.F."/>
        </authorList>
    </citation>
    <scope>NUCLEOTIDE SEQUENCE [LARGE SCALE GENOMIC DNA]</scope>
    <source>
        <strain evidence="7 9">Pa13324</strain>
    </source>
</reference>
<keyword evidence="4" id="KW-0804">Transcription</keyword>
<evidence type="ECO:0000313" key="8">
    <source>
        <dbReference type="EMBL" id="VVG72215.1"/>
    </source>
</evidence>
<keyword evidence="3 5" id="KW-0238">DNA-binding</keyword>
<dbReference type="AlphaFoldDB" id="A0A0B5FD45"/>
<keyword evidence="2" id="KW-0805">Transcription regulation</keyword>
<gene>
    <name evidence="7" type="ORF">EJE83_18070</name>
    <name evidence="8" type="ORF">PAP18089_03208</name>
</gene>
<keyword evidence="1" id="KW-0678">Repressor</keyword>
<dbReference type="PANTHER" id="PTHR47506">
    <property type="entry name" value="TRANSCRIPTIONAL REGULATORY PROTEIN"/>
    <property type="match status" value="1"/>
</dbReference>
<feature type="DNA-binding region" description="H-T-H motif" evidence="5">
    <location>
        <begin position="30"/>
        <end position="49"/>
    </location>
</feature>
<evidence type="ECO:0000313" key="7">
    <source>
        <dbReference type="EMBL" id="RSK77678.1"/>
    </source>
</evidence>
<dbReference type="PROSITE" id="PS50977">
    <property type="entry name" value="HTH_TETR_2"/>
    <property type="match status" value="1"/>
</dbReference>
<dbReference type="GO" id="GO:0003677">
    <property type="term" value="F:DNA binding"/>
    <property type="evidence" value="ECO:0007669"/>
    <property type="project" value="UniProtKB-UniRule"/>
</dbReference>
<dbReference type="Gene3D" id="1.10.10.60">
    <property type="entry name" value="Homeodomain-like"/>
    <property type="match status" value="1"/>
</dbReference>
<accession>A0A0B5FD45</accession>
<feature type="domain" description="HTH tetR-type" evidence="6">
    <location>
        <begin position="7"/>
        <end position="67"/>
    </location>
</feature>
<dbReference type="Pfam" id="PF16925">
    <property type="entry name" value="TetR_C_13"/>
    <property type="match status" value="1"/>
</dbReference>
<proteinExistence type="predicted"/>
<dbReference type="Proteomes" id="UP000270216">
    <property type="component" value="Unassembled WGS sequence"/>
</dbReference>
<organism evidence="8 10">
    <name type="scientific">Pandoraea apista</name>
    <dbReference type="NCBI Taxonomy" id="93218"/>
    <lineage>
        <taxon>Bacteria</taxon>
        <taxon>Pseudomonadati</taxon>
        <taxon>Pseudomonadota</taxon>
        <taxon>Betaproteobacteria</taxon>
        <taxon>Burkholderiales</taxon>
        <taxon>Burkholderiaceae</taxon>
        <taxon>Pandoraea</taxon>
    </lineage>
</organism>
<evidence type="ECO:0000256" key="5">
    <source>
        <dbReference type="PROSITE-ProRule" id="PRU00335"/>
    </source>
</evidence>
<dbReference type="SUPFAM" id="SSF46689">
    <property type="entry name" value="Homeodomain-like"/>
    <property type="match status" value="1"/>
</dbReference>
<dbReference type="InterPro" id="IPR001647">
    <property type="entry name" value="HTH_TetR"/>
</dbReference>
<dbReference type="PRINTS" id="PR00455">
    <property type="entry name" value="HTHTETR"/>
</dbReference>
<dbReference type="InterPro" id="IPR023772">
    <property type="entry name" value="DNA-bd_HTH_TetR-type_CS"/>
</dbReference>
<dbReference type="GeneID" id="47012994"/>
<evidence type="ECO:0000259" key="6">
    <source>
        <dbReference type="PROSITE" id="PS50977"/>
    </source>
</evidence>
<evidence type="ECO:0000256" key="2">
    <source>
        <dbReference type="ARBA" id="ARBA00023015"/>
    </source>
</evidence>
<dbReference type="Proteomes" id="UP000364291">
    <property type="component" value="Unassembled WGS sequence"/>
</dbReference>
<name>A0A0B5FD45_9BURK</name>
<keyword evidence="9" id="KW-1185">Reference proteome</keyword>
<dbReference type="SUPFAM" id="SSF48498">
    <property type="entry name" value="Tetracyclin repressor-like, C-terminal domain"/>
    <property type="match status" value="1"/>
</dbReference>